<proteinExistence type="inferred from homology"/>
<evidence type="ECO:0000259" key="12">
    <source>
        <dbReference type="PROSITE" id="PS50893"/>
    </source>
</evidence>
<dbReference type="GO" id="GO:0005886">
    <property type="term" value="C:plasma membrane"/>
    <property type="evidence" value="ECO:0007669"/>
    <property type="project" value="UniProtKB-ARBA"/>
</dbReference>
<dbReference type="EMBL" id="BKCP01001891">
    <property type="protein sequence ID" value="GER27444.1"/>
    <property type="molecule type" value="Genomic_DNA"/>
</dbReference>
<dbReference type="Pfam" id="PF01061">
    <property type="entry name" value="ABC2_membrane"/>
    <property type="match status" value="2"/>
</dbReference>
<keyword evidence="4 11" id="KW-0812">Transmembrane</keyword>
<feature type="transmembrane region" description="Helical" evidence="11">
    <location>
        <begin position="378"/>
        <end position="400"/>
    </location>
</feature>
<dbReference type="FunFam" id="3.40.50.300:FF:000059">
    <property type="entry name" value="ABC transporter G family member 40"/>
    <property type="match status" value="1"/>
</dbReference>
<dbReference type="InterPro" id="IPR027417">
    <property type="entry name" value="P-loop_NTPase"/>
</dbReference>
<evidence type="ECO:0000256" key="7">
    <source>
        <dbReference type="ARBA" id="ARBA00022840"/>
    </source>
</evidence>
<feature type="transmembrane region" description="Helical" evidence="11">
    <location>
        <begin position="420"/>
        <end position="450"/>
    </location>
</feature>
<evidence type="ECO:0000256" key="9">
    <source>
        <dbReference type="ARBA" id="ARBA00023136"/>
    </source>
</evidence>
<feature type="region of interest" description="Disordered" evidence="10">
    <location>
        <begin position="621"/>
        <end position="649"/>
    </location>
</feature>
<keyword evidence="9 11" id="KW-0472">Membrane</keyword>
<gene>
    <name evidence="13" type="ORF">STAS_03152</name>
</gene>
<dbReference type="GO" id="GO:2000032">
    <property type="term" value="P:regulation of secondary shoot formation"/>
    <property type="evidence" value="ECO:0007669"/>
    <property type="project" value="UniProtKB-ARBA"/>
</dbReference>
<dbReference type="InterPro" id="IPR003593">
    <property type="entry name" value="AAA+_ATPase"/>
</dbReference>
<evidence type="ECO:0000256" key="4">
    <source>
        <dbReference type="ARBA" id="ARBA00022692"/>
    </source>
</evidence>
<dbReference type="Gene3D" id="3.40.50.300">
    <property type="entry name" value="P-loop containing nucleotide triphosphate hydrolases"/>
    <property type="match status" value="2"/>
</dbReference>
<keyword evidence="6" id="KW-0547">Nucleotide-binding</keyword>
<dbReference type="GO" id="GO:0016887">
    <property type="term" value="F:ATP hydrolysis activity"/>
    <property type="evidence" value="ECO:0007669"/>
    <property type="project" value="InterPro"/>
</dbReference>
<evidence type="ECO:0000256" key="3">
    <source>
        <dbReference type="ARBA" id="ARBA00022448"/>
    </source>
</evidence>
<evidence type="ECO:0000256" key="11">
    <source>
        <dbReference type="SAM" id="Phobius"/>
    </source>
</evidence>
<dbReference type="Pfam" id="PF08370">
    <property type="entry name" value="PDR_assoc"/>
    <property type="match status" value="1"/>
</dbReference>
<evidence type="ECO:0000256" key="8">
    <source>
        <dbReference type="ARBA" id="ARBA00022989"/>
    </source>
</evidence>
<dbReference type="Pfam" id="PF00005">
    <property type="entry name" value="ABC_tran"/>
    <property type="match status" value="2"/>
</dbReference>
<dbReference type="InterPro" id="IPR003439">
    <property type="entry name" value="ABC_transporter-like_ATP-bd"/>
</dbReference>
<dbReference type="CDD" id="cd03232">
    <property type="entry name" value="ABCG_PDR_domain2"/>
    <property type="match status" value="1"/>
</dbReference>
<evidence type="ECO:0000313" key="14">
    <source>
        <dbReference type="Proteomes" id="UP000325081"/>
    </source>
</evidence>
<reference evidence="14" key="1">
    <citation type="journal article" date="2019" name="Curr. Biol.">
        <title>Genome Sequence of Striga asiatica Provides Insight into the Evolution of Plant Parasitism.</title>
        <authorList>
            <person name="Yoshida S."/>
            <person name="Kim S."/>
            <person name="Wafula E.K."/>
            <person name="Tanskanen J."/>
            <person name="Kim Y.M."/>
            <person name="Honaas L."/>
            <person name="Yang Z."/>
            <person name="Spallek T."/>
            <person name="Conn C.E."/>
            <person name="Ichihashi Y."/>
            <person name="Cheong K."/>
            <person name="Cui S."/>
            <person name="Der J.P."/>
            <person name="Gundlach H."/>
            <person name="Jiao Y."/>
            <person name="Hori C."/>
            <person name="Ishida J.K."/>
            <person name="Kasahara H."/>
            <person name="Kiba T."/>
            <person name="Kim M.S."/>
            <person name="Koo N."/>
            <person name="Laohavisit A."/>
            <person name="Lee Y.H."/>
            <person name="Lumba S."/>
            <person name="McCourt P."/>
            <person name="Mortimer J.C."/>
            <person name="Mutuku J.M."/>
            <person name="Nomura T."/>
            <person name="Sasaki-Sekimoto Y."/>
            <person name="Seto Y."/>
            <person name="Wang Y."/>
            <person name="Wakatake T."/>
            <person name="Sakakibara H."/>
            <person name="Demura T."/>
            <person name="Yamaguchi S."/>
            <person name="Yoneyama K."/>
            <person name="Manabe R.I."/>
            <person name="Nelson D.C."/>
            <person name="Schulman A.H."/>
            <person name="Timko M.P."/>
            <person name="dePamphilis C.W."/>
            <person name="Choi D."/>
            <person name="Shirasu K."/>
        </authorList>
    </citation>
    <scope>NUCLEOTIDE SEQUENCE [LARGE SCALE GENOMIC DNA]</scope>
    <source>
        <strain evidence="14">cv. UVA1</strain>
    </source>
</reference>
<sequence length="990" mass="111211">MKEGRVHIVNDVSDIIKPARMTLLLGPPGCGKTTFLKALSGNLDKSLKVTGEVTYNGYKLGEFVPHKTSSYISQYDMHVPEMTVRETIDFSSECQGVGSRPEILAEVMRREKAAGIVPDAQIGSYMKAISVRGQKTTLQTDYILKILGLDICADTPIACISGGQKKRLTTGDLRSRDDGGTHKCFIHGRDLEWPGQLDHMAHITDATIVVSLLQPAPETFDLFDDVMLMAEGKIIYHGPKQDVVEFFTSCGYNCPESKGVISRKDQVQYWHKSQHPYSYVSIDVFAEKYKESIHGKRVAEELSVPFDKSMGHENAISFHTHSLSKWTLFKACMYREYLLVKKNLFVYLCKSIQLVIIAVVSMTLFVRTEMGVDPVHANSYMGALFYSLLVFIVNGIPYLSMMVAKVPVFYKQRNLYSFPAWAYAVPATIINIPFSLFSAVVWTSLTYYVIGYSPEAGRFFRCMILMFGVHISSISMFHLLASVFLSLVLSSMAGNSNLIDIAFFTNSMPDWLKWAFWLSPISYAEIGLSINEFLSPRWQNALSENTTVGRLTLQNRGLNFGRNLYWISVGALFGLAVLYNVGFTLALTFLKRKSFYSSVLCLRFSTHATAIGSRAIISKDRHSKEQGNKELENNSPKEEHNSDTSRRDGLVLPFEPLTMVFQDVQYYIETKNLQLLHDISGTFQPGVLIALMDISGAGKTTLLDVLSGRKTSGIVEGEVRVGGYPKVQNTFARISGYCEQNYIHSPEITVHESLIFSAWLRLDPQIDSNRKYEFVKQVLETIELEGIKDALVGTPGADGLSTEQRKRLTIVVKLVANPSIIFMDEPTTGLDARTASVVMRTVKNVANTGRTIVCTIHQPSIDVFETFDEGISGVPRIQANYNPATWMLEITSVSSEAKLGLDFADIYKNSSLHKVNKDLGQKLSIPPPGSKDLHFERPYAQNSWGQFKSCLWKQHFSYWRSPSYNLMRSLHMLFSSFLFGILFWNQGQKM</sequence>
<keyword evidence="7" id="KW-0067">ATP-binding</keyword>
<dbReference type="SUPFAM" id="SSF52540">
    <property type="entry name" value="P-loop containing nucleoside triphosphate hydrolases"/>
    <property type="match status" value="2"/>
</dbReference>
<dbReference type="PROSITE" id="PS50893">
    <property type="entry name" value="ABC_TRANSPORTER_2"/>
    <property type="match status" value="1"/>
</dbReference>
<comment type="subcellular location">
    <subcellularLocation>
        <location evidence="1">Membrane</location>
        <topology evidence="1">Multi-pass membrane protein</topology>
    </subcellularLocation>
</comment>
<dbReference type="FunFam" id="3.40.50.300:FF:000179">
    <property type="entry name" value="ABC transporter G family member 34"/>
    <property type="match status" value="1"/>
</dbReference>
<evidence type="ECO:0000313" key="13">
    <source>
        <dbReference type="EMBL" id="GER27444.1"/>
    </source>
</evidence>
<evidence type="ECO:0000256" key="10">
    <source>
        <dbReference type="SAM" id="MobiDB-lite"/>
    </source>
</evidence>
<dbReference type="GO" id="GO:0009914">
    <property type="term" value="P:hormone transport"/>
    <property type="evidence" value="ECO:0007669"/>
    <property type="project" value="UniProtKB-ARBA"/>
</dbReference>
<dbReference type="InterPro" id="IPR013525">
    <property type="entry name" value="ABC2_TM"/>
</dbReference>
<feature type="transmembrane region" description="Helical" evidence="11">
    <location>
        <begin position="344"/>
        <end position="366"/>
    </location>
</feature>
<evidence type="ECO:0000256" key="6">
    <source>
        <dbReference type="ARBA" id="ARBA00022741"/>
    </source>
</evidence>
<dbReference type="PANTHER" id="PTHR19241">
    <property type="entry name" value="ATP-BINDING CASSETTE TRANSPORTER"/>
    <property type="match status" value="1"/>
</dbReference>
<dbReference type="InterPro" id="IPR013581">
    <property type="entry name" value="PDR_assoc"/>
</dbReference>
<feature type="domain" description="ABC transporter" evidence="12">
    <location>
        <begin position="659"/>
        <end position="915"/>
    </location>
</feature>
<dbReference type="OrthoDB" id="66620at2759"/>
<evidence type="ECO:0000256" key="5">
    <source>
        <dbReference type="ARBA" id="ARBA00022737"/>
    </source>
</evidence>
<keyword evidence="5" id="KW-0677">Repeat</keyword>
<dbReference type="InterPro" id="IPR034003">
    <property type="entry name" value="ABCG_PDR_2"/>
</dbReference>
<dbReference type="SMART" id="SM00382">
    <property type="entry name" value="AAA"/>
    <property type="match status" value="2"/>
</dbReference>
<keyword evidence="14" id="KW-1185">Reference proteome</keyword>
<dbReference type="Pfam" id="PF19055">
    <property type="entry name" value="ABC2_membrane_7"/>
    <property type="match status" value="1"/>
</dbReference>
<organism evidence="13 14">
    <name type="scientific">Striga asiatica</name>
    <name type="common">Asiatic witchweed</name>
    <name type="synonym">Buchnera asiatica</name>
    <dbReference type="NCBI Taxonomy" id="4170"/>
    <lineage>
        <taxon>Eukaryota</taxon>
        <taxon>Viridiplantae</taxon>
        <taxon>Streptophyta</taxon>
        <taxon>Embryophyta</taxon>
        <taxon>Tracheophyta</taxon>
        <taxon>Spermatophyta</taxon>
        <taxon>Magnoliopsida</taxon>
        <taxon>eudicotyledons</taxon>
        <taxon>Gunneridae</taxon>
        <taxon>Pentapetalae</taxon>
        <taxon>asterids</taxon>
        <taxon>lamiids</taxon>
        <taxon>Lamiales</taxon>
        <taxon>Orobanchaceae</taxon>
        <taxon>Buchnereae</taxon>
        <taxon>Striga</taxon>
    </lineage>
</organism>
<name>A0A5A7P4H2_STRAF</name>
<evidence type="ECO:0000256" key="1">
    <source>
        <dbReference type="ARBA" id="ARBA00004141"/>
    </source>
</evidence>
<comment type="similarity">
    <text evidence="2">Belongs to the ABC transporter superfamily. ABCG family. PDR (TC 3.A.1.205) subfamily.</text>
</comment>
<accession>A0A5A7P4H2</accession>
<dbReference type="Proteomes" id="UP000325081">
    <property type="component" value="Unassembled WGS sequence"/>
</dbReference>
<protein>
    <submittedName>
        <fullName evidence="13">ABC transporter G family member 37</fullName>
    </submittedName>
</protein>
<dbReference type="GO" id="GO:0140359">
    <property type="term" value="F:ABC-type transporter activity"/>
    <property type="evidence" value="ECO:0007669"/>
    <property type="project" value="InterPro"/>
</dbReference>
<dbReference type="InterPro" id="IPR043926">
    <property type="entry name" value="ABCG_dom"/>
</dbReference>
<keyword evidence="3" id="KW-0813">Transport</keyword>
<feature type="transmembrane region" description="Helical" evidence="11">
    <location>
        <begin position="564"/>
        <end position="590"/>
    </location>
</feature>
<evidence type="ECO:0000256" key="2">
    <source>
        <dbReference type="ARBA" id="ARBA00006012"/>
    </source>
</evidence>
<feature type="transmembrane region" description="Helical" evidence="11">
    <location>
        <begin position="462"/>
        <end position="489"/>
    </location>
</feature>
<dbReference type="GO" id="GO:0005524">
    <property type="term" value="F:ATP binding"/>
    <property type="evidence" value="ECO:0007669"/>
    <property type="project" value="UniProtKB-KW"/>
</dbReference>
<dbReference type="AlphaFoldDB" id="A0A5A7P4H2"/>
<comment type="caution">
    <text evidence="13">The sequence shown here is derived from an EMBL/GenBank/DDBJ whole genome shotgun (WGS) entry which is preliminary data.</text>
</comment>
<keyword evidence="8 11" id="KW-1133">Transmembrane helix</keyword>